<proteinExistence type="predicted"/>
<dbReference type="EMBL" id="JAEAOA010002342">
    <property type="protein sequence ID" value="KAK3593954.1"/>
    <property type="molecule type" value="Genomic_DNA"/>
</dbReference>
<evidence type="ECO:0000256" key="2">
    <source>
        <dbReference type="SAM" id="Phobius"/>
    </source>
</evidence>
<comment type="caution">
    <text evidence="3">The sequence shown here is derived from an EMBL/GenBank/DDBJ whole genome shotgun (WGS) entry which is preliminary data.</text>
</comment>
<name>A0AAE0VXT2_9BIVA</name>
<keyword evidence="4" id="KW-1185">Reference proteome</keyword>
<reference evidence="3" key="2">
    <citation type="journal article" date="2021" name="Genome Biol. Evol.">
        <title>Developing a high-quality reference genome for a parasitic bivalve with doubly uniparental inheritance (Bivalvia: Unionida).</title>
        <authorList>
            <person name="Smith C.H."/>
        </authorList>
    </citation>
    <scope>NUCLEOTIDE SEQUENCE</scope>
    <source>
        <strain evidence="3">CHS0354</strain>
        <tissue evidence="3">Mantle</tissue>
    </source>
</reference>
<reference evidence="3" key="1">
    <citation type="journal article" date="2021" name="Genome Biol. Evol.">
        <title>A High-Quality Reference Genome for a Parasitic Bivalve with Doubly Uniparental Inheritance (Bivalvia: Unionida).</title>
        <authorList>
            <person name="Smith C.H."/>
        </authorList>
    </citation>
    <scope>NUCLEOTIDE SEQUENCE</scope>
    <source>
        <strain evidence="3">CHS0354</strain>
    </source>
</reference>
<sequence length="67" mass="7660">MPSTASSTTPIVVLHFIETSIVLLHPFISAKERSPRRRSPSPRRHSRSRSRSGSPFRRSRSPFDDRS</sequence>
<evidence type="ECO:0000313" key="4">
    <source>
        <dbReference type="Proteomes" id="UP001195483"/>
    </source>
</evidence>
<accession>A0AAE0VXT2</accession>
<feature type="transmembrane region" description="Helical" evidence="2">
    <location>
        <begin position="12"/>
        <end position="30"/>
    </location>
</feature>
<protein>
    <submittedName>
        <fullName evidence="3">Uncharacterized protein</fullName>
    </submittedName>
</protein>
<gene>
    <name evidence="3" type="ORF">CHS0354_040688</name>
</gene>
<feature type="compositionally biased region" description="Basic residues" evidence="1">
    <location>
        <begin position="34"/>
        <end position="50"/>
    </location>
</feature>
<keyword evidence="2" id="KW-0812">Transmembrane</keyword>
<keyword evidence="2" id="KW-0472">Membrane</keyword>
<feature type="region of interest" description="Disordered" evidence="1">
    <location>
        <begin position="28"/>
        <end position="67"/>
    </location>
</feature>
<organism evidence="3 4">
    <name type="scientific">Potamilus streckersoni</name>
    <dbReference type="NCBI Taxonomy" id="2493646"/>
    <lineage>
        <taxon>Eukaryota</taxon>
        <taxon>Metazoa</taxon>
        <taxon>Spiralia</taxon>
        <taxon>Lophotrochozoa</taxon>
        <taxon>Mollusca</taxon>
        <taxon>Bivalvia</taxon>
        <taxon>Autobranchia</taxon>
        <taxon>Heteroconchia</taxon>
        <taxon>Palaeoheterodonta</taxon>
        <taxon>Unionida</taxon>
        <taxon>Unionoidea</taxon>
        <taxon>Unionidae</taxon>
        <taxon>Ambleminae</taxon>
        <taxon>Lampsilini</taxon>
        <taxon>Potamilus</taxon>
    </lineage>
</organism>
<dbReference type="AlphaFoldDB" id="A0AAE0VXT2"/>
<dbReference type="Proteomes" id="UP001195483">
    <property type="component" value="Unassembled WGS sequence"/>
</dbReference>
<reference evidence="3" key="3">
    <citation type="submission" date="2023-05" db="EMBL/GenBank/DDBJ databases">
        <authorList>
            <person name="Smith C.H."/>
        </authorList>
    </citation>
    <scope>NUCLEOTIDE SEQUENCE</scope>
    <source>
        <strain evidence="3">CHS0354</strain>
        <tissue evidence="3">Mantle</tissue>
    </source>
</reference>
<keyword evidence="2" id="KW-1133">Transmembrane helix</keyword>
<evidence type="ECO:0000256" key="1">
    <source>
        <dbReference type="SAM" id="MobiDB-lite"/>
    </source>
</evidence>
<evidence type="ECO:0000313" key="3">
    <source>
        <dbReference type="EMBL" id="KAK3593954.1"/>
    </source>
</evidence>